<keyword evidence="4" id="KW-1185">Reference proteome</keyword>
<comment type="caution">
    <text evidence="3">The sequence shown here is derived from an EMBL/GenBank/DDBJ whole genome shotgun (WGS) entry which is preliminary data.</text>
</comment>
<feature type="chain" id="PRO_5038557956" description="Secreted protein" evidence="2">
    <location>
        <begin position="27"/>
        <end position="71"/>
    </location>
</feature>
<dbReference type="AlphaFoldDB" id="A0A846XX10"/>
<feature type="signal peptide" evidence="2">
    <location>
        <begin position="1"/>
        <end position="26"/>
    </location>
</feature>
<evidence type="ECO:0000256" key="1">
    <source>
        <dbReference type="SAM" id="MobiDB-lite"/>
    </source>
</evidence>
<evidence type="ECO:0008006" key="5">
    <source>
        <dbReference type="Google" id="ProtNLM"/>
    </source>
</evidence>
<proteinExistence type="predicted"/>
<keyword evidence="2" id="KW-0732">Signal</keyword>
<name>A0A846XX10_9NOCA</name>
<dbReference type="EMBL" id="JAAXOP010000008">
    <property type="protein sequence ID" value="NKY51696.1"/>
    <property type="molecule type" value="Genomic_DNA"/>
</dbReference>
<reference evidence="3 4" key="1">
    <citation type="submission" date="2020-04" db="EMBL/GenBank/DDBJ databases">
        <title>MicrobeNet Type strains.</title>
        <authorList>
            <person name="Nicholson A.C."/>
        </authorList>
    </citation>
    <scope>NUCLEOTIDE SEQUENCE [LARGE SCALE GENOMIC DNA]</scope>
    <source>
        <strain evidence="3 4">JCM 12354</strain>
    </source>
</reference>
<protein>
    <recommendedName>
        <fullName evidence="5">Secreted protein</fullName>
    </recommendedName>
</protein>
<evidence type="ECO:0000313" key="3">
    <source>
        <dbReference type="EMBL" id="NKY51696.1"/>
    </source>
</evidence>
<accession>A0A846XX10</accession>
<dbReference type="RefSeq" id="WP_157102839.1">
    <property type="nucleotide sequence ID" value="NZ_JAAXOP010000008.1"/>
</dbReference>
<dbReference type="Proteomes" id="UP000565711">
    <property type="component" value="Unassembled WGS sequence"/>
</dbReference>
<gene>
    <name evidence="3" type="ORF">HGA08_15870</name>
</gene>
<evidence type="ECO:0000256" key="2">
    <source>
        <dbReference type="SAM" id="SignalP"/>
    </source>
</evidence>
<evidence type="ECO:0000313" key="4">
    <source>
        <dbReference type="Proteomes" id="UP000565711"/>
    </source>
</evidence>
<organism evidence="3 4">
    <name type="scientific">Nocardia vermiculata</name>
    <dbReference type="NCBI Taxonomy" id="257274"/>
    <lineage>
        <taxon>Bacteria</taxon>
        <taxon>Bacillati</taxon>
        <taxon>Actinomycetota</taxon>
        <taxon>Actinomycetes</taxon>
        <taxon>Mycobacteriales</taxon>
        <taxon>Nocardiaceae</taxon>
        <taxon>Nocardia</taxon>
    </lineage>
</organism>
<sequence>MALPMTANTLVAVAAALGATALVALATLAPARTRRIPSDADEVTRRRMVHQGGVTPTRHRRATRAGITPPH</sequence>
<feature type="region of interest" description="Disordered" evidence="1">
    <location>
        <begin position="37"/>
        <end position="71"/>
    </location>
</feature>